<evidence type="ECO:0000313" key="8">
    <source>
        <dbReference type="EMBL" id="MCY0147097.1"/>
    </source>
</evidence>
<dbReference type="SMART" id="SM00650">
    <property type="entry name" value="rADc"/>
    <property type="match status" value="1"/>
</dbReference>
<evidence type="ECO:0000256" key="1">
    <source>
        <dbReference type="ARBA" id="ARBA00005369"/>
    </source>
</evidence>
<keyword evidence="4" id="KW-0808">Transferase</keyword>
<dbReference type="Pfam" id="PF01135">
    <property type="entry name" value="PCMT"/>
    <property type="match status" value="1"/>
</dbReference>
<dbReference type="SUPFAM" id="SSF53335">
    <property type="entry name" value="S-adenosyl-L-methionine-dependent methyltransferases"/>
    <property type="match status" value="1"/>
</dbReference>
<gene>
    <name evidence="8" type="ORF">OEG84_05035</name>
</gene>
<accession>A0ABT3Z5Q7</accession>
<evidence type="ECO:0000313" key="9">
    <source>
        <dbReference type="Proteomes" id="UP001073227"/>
    </source>
</evidence>
<dbReference type="PANTHER" id="PTHR11579">
    <property type="entry name" value="PROTEIN-L-ISOASPARTATE O-METHYLTRANSFERASE"/>
    <property type="match status" value="1"/>
</dbReference>
<proteinExistence type="inferred from homology"/>
<comment type="similarity">
    <text evidence="1">Belongs to the methyltransferase superfamily. L-isoaspartyl/D-aspartyl protein methyltransferase family.</text>
</comment>
<dbReference type="Gene3D" id="3.40.50.150">
    <property type="entry name" value="Vaccinia Virus protein VP39"/>
    <property type="match status" value="1"/>
</dbReference>
<keyword evidence="5" id="KW-0949">S-adenosyl-L-methionine</keyword>
<dbReference type="CDD" id="cd02440">
    <property type="entry name" value="AdoMet_MTases"/>
    <property type="match status" value="1"/>
</dbReference>
<evidence type="ECO:0000256" key="3">
    <source>
        <dbReference type="ARBA" id="ARBA00022603"/>
    </source>
</evidence>
<dbReference type="InterPro" id="IPR029063">
    <property type="entry name" value="SAM-dependent_MTases_sf"/>
</dbReference>
<dbReference type="InterPro" id="IPR000682">
    <property type="entry name" value="PCMT"/>
</dbReference>
<keyword evidence="3" id="KW-0489">Methyltransferase</keyword>
<reference evidence="8" key="1">
    <citation type="submission" date="2022-10" db="EMBL/GenBank/DDBJ databases">
        <title>Hoeflea sp. G2-23, isolated from marine algae.</title>
        <authorList>
            <person name="Kristyanto S."/>
            <person name="Kim J.M."/>
            <person name="Jeon C.O."/>
        </authorList>
    </citation>
    <scope>NUCLEOTIDE SEQUENCE</scope>
    <source>
        <strain evidence="8">G2-23</strain>
    </source>
</reference>
<comment type="caution">
    <text evidence="8">The sequence shown here is derived from an EMBL/GenBank/DDBJ whole genome shotgun (WGS) entry which is preliminary data.</text>
</comment>
<organism evidence="8 9">
    <name type="scientific">Hoeflea algicola</name>
    <dbReference type="NCBI Taxonomy" id="2983763"/>
    <lineage>
        <taxon>Bacteria</taxon>
        <taxon>Pseudomonadati</taxon>
        <taxon>Pseudomonadota</taxon>
        <taxon>Alphaproteobacteria</taxon>
        <taxon>Hyphomicrobiales</taxon>
        <taxon>Rhizobiaceae</taxon>
        <taxon>Hoeflea</taxon>
    </lineage>
</organism>
<protein>
    <recommendedName>
        <fullName evidence="2">Protein-L-isoaspartate O-methyltransferase</fullName>
    </recommendedName>
    <alternativeName>
        <fullName evidence="6">Protein L-isoaspartyl methyltransferase</fullName>
    </alternativeName>
</protein>
<dbReference type="InterPro" id="IPR020598">
    <property type="entry name" value="rRNA_Ade_methylase_Trfase_N"/>
</dbReference>
<sequence length="224" mass="23838">MGTDYQDARQKMVDNQIRTTDVTSHSVLKAFLTVAREDFLPTPLKPLAYIDTDLQITSSDENGVARYVMEPSPLAKLLQLAQITPDQVVLQIGCGVGYSAALLSMLAGSVVAVESDGTLAEASSAKLSDTGYDNVAVVTGDLEKGYAAEAPYDVIIFNGAVEVVPEALFEQLREGGRLIAAIGMGAAAQAYVYVKDGGVVSGRPAFNVSIKPLPGFRKTREFVF</sequence>
<feature type="domain" description="Ribosomal RNA adenine methylase transferase N-terminal" evidence="7">
    <location>
        <begin position="73"/>
        <end position="214"/>
    </location>
</feature>
<dbReference type="Proteomes" id="UP001073227">
    <property type="component" value="Unassembled WGS sequence"/>
</dbReference>
<evidence type="ECO:0000256" key="4">
    <source>
        <dbReference type="ARBA" id="ARBA00022679"/>
    </source>
</evidence>
<evidence type="ECO:0000256" key="6">
    <source>
        <dbReference type="ARBA" id="ARBA00030757"/>
    </source>
</evidence>
<name>A0ABT3Z5Q7_9HYPH</name>
<keyword evidence="9" id="KW-1185">Reference proteome</keyword>
<evidence type="ECO:0000256" key="2">
    <source>
        <dbReference type="ARBA" id="ARBA00013346"/>
    </source>
</evidence>
<evidence type="ECO:0000256" key="5">
    <source>
        <dbReference type="ARBA" id="ARBA00022691"/>
    </source>
</evidence>
<dbReference type="RefSeq" id="WP_267652711.1">
    <property type="nucleotide sequence ID" value="NZ_JAOVZR010000001.1"/>
</dbReference>
<dbReference type="EMBL" id="JAOVZR010000001">
    <property type="protein sequence ID" value="MCY0147097.1"/>
    <property type="molecule type" value="Genomic_DNA"/>
</dbReference>
<evidence type="ECO:0000259" key="7">
    <source>
        <dbReference type="SMART" id="SM00650"/>
    </source>
</evidence>
<dbReference type="PANTHER" id="PTHR11579:SF18">
    <property type="entry name" value="PROTEIN-L-ISOASPARTATE O-METHYLTRANSFERASE"/>
    <property type="match status" value="1"/>
</dbReference>